<dbReference type="EMBL" id="CM016552">
    <property type="protein sequence ID" value="TKW40193.1"/>
    <property type="molecule type" value="Genomic_DNA"/>
</dbReference>
<evidence type="ECO:0000313" key="5">
    <source>
        <dbReference type="Proteomes" id="UP000298652"/>
    </source>
</evidence>
<feature type="compositionally biased region" description="Gly residues" evidence="1">
    <location>
        <begin position="42"/>
        <end position="52"/>
    </location>
</feature>
<evidence type="ECO:0000259" key="2">
    <source>
        <dbReference type="Pfam" id="PF13086"/>
    </source>
</evidence>
<dbReference type="Gene3D" id="3.90.70.10">
    <property type="entry name" value="Cysteine proteinases"/>
    <property type="match status" value="1"/>
</dbReference>
<accession>A0A4U6WEM1</accession>
<dbReference type="GO" id="GO:0004386">
    <property type="term" value="F:helicase activity"/>
    <property type="evidence" value="ECO:0007669"/>
    <property type="project" value="InterPro"/>
</dbReference>
<feature type="region of interest" description="Disordered" evidence="1">
    <location>
        <begin position="1"/>
        <end position="90"/>
    </location>
</feature>
<evidence type="ECO:0000313" key="4">
    <source>
        <dbReference type="EMBL" id="TKW40193.1"/>
    </source>
</evidence>
<dbReference type="InterPro" id="IPR045055">
    <property type="entry name" value="DNA2/NAM7-like"/>
</dbReference>
<dbReference type="Pfam" id="PF13087">
    <property type="entry name" value="AAA_12"/>
    <property type="match status" value="1"/>
</dbReference>
<reference evidence="4" key="1">
    <citation type="submission" date="2019-03" db="EMBL/GenBank/DDBJ databases">
        <title>WGS assembly of Setaria viridis.</title>
        <authorList>
            <person name="Huang P."/>
            <person name="Jenkins J."/>
            <person name="Grimwood J."/>
            <person name="Barry K."/>
            <person name="Healey A."/>
            <person name="Mamidi S."/>
            <person name="Sreedasyam A."/>
            <person name="Shu S."/>
            <person name="Feldman M."/>
            <person name="Wu J."/>
            <person name="Yu Y."/>
            <person name="Chen C."/>
            <person name="Johnson J."/>
            <person name="Rokhsar D."/>
            <person name="Baxter I."/>
            <person name="Schmutz J."/>
            <person name="Brutnell T."/>
            <person name="Kellogg E."/>
        </authorList>
    </citation>
    <scope>NUCLEOTIDE SEQUENCE [LARGE SCALE GENOMIC DNA]</scope>
</reference>
<dbReference type="InterPro" id="IPR041677">
    <property type="entry name" value="DNA2/NAM7_AAA_11"/>
</dbReference>
<dbReference type="Pfam" id="PF13086">
    <property type="entry name" value="AAA_11"/>
    <property type="match status" value="1"/>
</dbReference>
<gene>
    <name evidence="4" type="ORF">SEVIR_1G230100v2</name>
</gene>
<dbReference type="Gramene" id="TKW40193">
    <property type="protein sequence ID" value="TKW40193"/>
    <property type="gene ID" value="SEVIR_1G230100v2"/>
</dbReference>
<evidence type="ECO:0000256" key="1">
    <source>
        <dbReference type="SAM" id="MobiDB-lite"/>
    </source>
</evidence>
<organism evidence="4 5">
    <name type="scientific">Setaria viridis</name>
    <name type="common">Green bristlegrass</name>
    <name type="synonym">Setaria italica subsp. viridis</name>
    <dbReference type="NCBI Taxonomy" id="4556"/>
    <lineage>
        <taxon>Eukaryota</taxon>
        <taxon>Viridiplantae</taxon>
        <taxon>Streptophyta</taxon>
        <taxon>Embryophyta</taxon>
        <taxon>Tracheophyta</taxon>
        <taxon>Spermatophyta</taxon>
        <taxon>Magnoliopsida</taxon>
        <taxon>Liliopsida</taxon>
        <taxon>Poales</taxon>
        <taxon>Poaceae</taxon>
        <taxon>PACMAD clade</taxon>
        <taxon>Panicoideae</taxon>
        <taxon>Panicodae</taxon>
        <taxon>Paniceae</taxon>
        <taxon>Cenchrinae</taxon>
        <taxon>Setaria</taxon>
    </lineage>
</organism>
<dbReference type="InterPro" id="IPR027417">
    <property type="entry name" value="P-loop_NTPase"/>
</dbReference>
<dbReference type="PANTHER" id="PTHR10887:SF522">
    <property type="entry name" value="P-LOOP CONTAINING NUCLEOSIDE TRIPHOSPHATE HYDROLASES SUPERFAMILY PROTEIN"/>
    <property type="match status" value="1"/>
</dbReference>
<protein>
    <recommendedName>
        <fullName evidence="6">DNA2/NAM7 helicase helicase domain-containing protein</fullName>
    </recommendedName>
</protein>
<feature type="domain" description="DNA2/NAM7 helicase helicase" evidence="2">
    <location>
        <begin position="405"/>
        <end position="738"/>
    </location>
</feature>
<dbReference type="AlphaFoldDB" id="A0A4U6WEM1"/>
<keyword evidence="5" id="KW-1185">Reference proteome</keyword>
<name>A0A4U6WEM1_SETVI</name>
<dbReference type="OMA" id="HHESTEF"/>
<dbReference type="SUPFAM" id="SSF52540">
    <property type="entry name" value="P-loop containing nucleoside triphosphate hydrolases"/>
    <property type="match status" value="1"/>
</dbReference>
<dbReference type="InterPro" id="IPR038765">
    <property type="entry name" value="Papain-like_cys_pep_sf"/>
</dbReference>
<dbReference type="Gene3D" id="3.40.50.300">
    <property type="entry name" value="P-loop containing nucleotide triphosphate hydrolases"/>
    <property type="match status" value="3"/>
</dbReference>
<dbReference type="InterPro" id="IPR041679">
    <property type="entry name" value="DNA2/NAM7-like_C"/>
</dbReference>
<dbReference type="SUPFAM" id="SSF54001">
    <property type="entry name" value="Cysteine proteinases"/>
    <property type="match status" value="1"/>
</dbReference>
<feature type="region of interest" description="Disordered" evidence="1">
    <location>
        <begin position="114"/>
        <end position="138"/>
    </location>
</feature>
<proteinExistence type="predicted"/>
<feature type="compositionally biased region" description="Gly residues" evidence="1">
    <location>
        <begin position="116"/>
        <end position="125"/>
    </location>
</feature>
<sequence length="1189" mass="130730">MSGRRRRGNPSGKQVAEEGELGGGCGEGASSEQPRTVVTAEEGGGGGAGEGGSVEQQTSAVAATEAGDSGGAGEGGSDEQEQPRAGMTAEGGEVAEGLATEDAYVEQMPAVAAAEEGGGGGAGEGGSDEQPRAAVTADAKVSAGASYEGGGGFGLRAIDGQPRTVATAEERQGHVGADGGGSAGEQIDGVLDAWKAGCFLLHAVMKWGVEDVMNSDLYKEQVNKVPSAFSSVEHYLQIHSALLLEEIRASLQSEISASERAKSYHVLSVVHTDTPDVYYIDIDVHQLGSCSHVAEDGDIFFLGELKHMIGCFAIVVGVGRNTGFHRSFRLLIPHYHNNVKFDAIKEVTFLTNIMEGINLSKAMRYIKRGGSAAVESVLCIAGKVEKKCILCDELAQGEFVHAKRFNDEQLNAVKCITSKLLCPHINALEILWGPPGSGKTRIAIGIIQSMFNRRSRMLVCLPSEKYILRFLHSLKDIYPSFNLSMVLVLNDVNAMKNCSIFGETSLESRAHVLFCCTYMWGKLLKETAFVLEMKPYCKDNCDHEGQICTISNLAVFSSVAFRKKVRALASDIRKCSKAMLGSLLANKLSDNDIDNVNKLNNELSCFDNLLLEATMTNSEVHRHLVSEFTRSGNTEPLIASRAKCLQLIEILIDSVVLPQLEDINDMEEFCIANSCIIISTPSCSSRLLGLKSYSVDVLVVDDAAQIRESDLLIPLSLTPRHIVLLGDHLHLQSIVKSEVCREAGYACSLFERLLLVSSENKMLTKQYLMSPTISKFVCDHFYKGLVEEACTVKSFDYDKKLVPYGFFDITAVDELKRKGNAFVENAVIIFLLQILCKCLRSAGRKLTVCIVCLCSKRVDAMRNFLSDEYRRHEQINLEINSLDNLYEKWYDVVILSAVVDSESELPKGNKINTSLTRSRYFLWIIGEATRLLACGDTWNELVNDARERHCVAKLNSVKLSKVMEKWGMNLHGKEDPTIQKTSWLLFETKRLCSCLNPPQVFTWHLCSNNLKHKYEEIITKELASEESSKRGKLRLETGLDAIKEHGVIGSHKDESKTCLFKIESYEKLDVKAEEETESLVEAGNIMIGTFRVSRNYFYLKPGETYVYDVSIPYIHPKSFLPASHAVMVIGHGKQPLTATAEGTSEAARPRHVNIQNSYGRRFGVNGFGRVSRCSLRGLYKITVPELPQP</sequence>
<evidence type="ECO:0008006" key="6">
    <source>
        <dbReference type="Google" id="ProtNLM"/>
    </source>
</evidence>
<evidence type="ECO:0000259" key="3">
    <source>
        <dbReference type="Pfam" id="PF13087"/>
    </source>
</evidence>
<feature type="domain" description="DNA2/NAM7 helicase-like C-terminal" evidence="3">
    <location>
        <begin position="746"/>
        <end position="928"/>
    </location>
</feature>
<dbReference type="Proteomes" id="UP000298652">
    <property type="component" value="Chromosome 1"/>
</dbReference>
<dbReference type="PANTHER" id="PTHR10887">
    <property type="entry name" value="DNA2/NAM7 HELICASE FAMILY"/>
    <property type="match status" value="1"/>
</dbReference>